<gene>
    <name evidence="2" type="ORF">HCU01_33590</name>
    <name evidence="3" type="ORF">SAMN05660971_03495</name>
</gene>
<sequence length="122" mass="13377">MRVDYLGPAFPGLTNPCVSTLGFREIPPECFLVEVSDEAGIGGEIQEGDLMLVDERRPIQHGDLAVMDVEGQLRLFRSHRIGGNFRLIPAGGGQGMFAKPSDVRGVVVHHRSIPKELGEWQV</sequence>
<evidence type="ECO:0000313" key="5">
    <source>
        <dbReference type="Proteomes" id="UP000321726"/>
    </source>
</evidence>
<dbReference type="AlphaFoldDB" id="A0A1M7KGJ3"/>
<evidence type="ECO:0000313" key="3">
    <source>
        <dbReference type="EMBL" id="SHM64349.1"/>
    </source>
</evidence>
<dbReference type="RefSeq" id="WP_073436495.1">
    <property type="nucleotide sequence ID" value="NZ_BJXU01000144.1"/>
</dbReference>
<organism evidence="3 4">
    <name type="scientific">Halomonas cupida</name>
    <dbReference type="NCBI Taxonomy" id="44933"/>
    <lineage>
        <taxon>Bacteria</taxon>
        <taxon>Pseudomonadati</taxon>
        <taxon>Pseudomonadota</taxon>
        <taxon>Gammaproteobacteria</taxon>
        <taxon>Oceanospirillales</taxon>
        <taxon>Halomonadaceae</taxon>
        <taxon>Halomonas</taxon>
    </lineage>
</organism>
<dbReference type="EMBL" id="FRCA01000010">
    <property type="protein sequence ID" value="SHM64349.1"/>
    <property type="molecule type" value="Genomic_DNA"/>
</dbReference>
<evidence type="ECO:0000313" key="4">
    <source>
        <dbReference type="Proteomes" id="UP000184123"/>
    </source>
</evidence>
<proteinExistence type="predicted"/>
<feature type="domain" description="Peptidase S24/S26A/S26B/S26C" evidence="1">
    <location>
        <begin position="25"/>
        <end position="90"/>
    </location>
</feature>
<dbReference type="Pfam" id="PF00717">
    <property type="entry name" value="Peptidase_S24"/>
    <property type="match status" value="1"/>
</dbReference>
<dbReference type="Proteomes" id="UP000184123">
    <property type="component" value="Unassembled WGS sequence"/>
</dbReference>
<dbReference type="InterPro" id="IPR036286">
    <property type="entry name" value="LexA/Signal_pep-like_sf"/>
</dbReference>
<reference evidence="3 4" key="1">
    <citation type="submission" date="2016-11" db="EMBL/GenBank/DDBJ databases">
        <authorList>
            <person name="Jaros S."/>
            <person name="Januszkiewicz K."/>
            <person name="Wedrychowicz H."/>
        </authorList>
    </citation>
    <scope>NUCLEOTIDE SEQUENCE [LARGE SCALE GENOMIC DNA]</scope>
    <source>
        <strain evidence="3 4">DSM 4740</strain>
    </source>
</reference>
<name>A0A1M7KGJ3_9GAMM</name>
<dbReference type="Gene3D" id="2.10.109.10">
    <property type="entry name" value="Umud Fragment, subunit A"/>
    <property type="match status" value="1"/>
</dbReference>
<evidence type="ECO:0000259" key="1">
    <source>
        <dbReference type="Pfam" id="PF00717"/>
    </source>
</evidence>
<dbReference type="SUPFAM" id="SSF51306">
    <property type="entry name" value="LexA/Signal peptidase"/>
    <property type="match status" value="1"/>
</dbReference>
<dbReference type="Proteomes" id="UP000321726">
    <property type="component" value="Unassembled WGS sequence"/>
</dbReference>
<dbReference type="STRING" id="44933.SAMN05660971_03495"/>
<protein>
    <recommendedName>
        <fullName evidence="1">Peptidase S24/S26A/S26B/S26C domain-containing protein</fullName>
    </recommendedName>
</protein>
<dbReference type="EMBL" id="BJXU01000144">
    <property type="protein sequence ID" value="GEN25410.1"/>
    <property type="molecule type" value="Genomic_DNA"/>
</dbReference>
<keyword evidence="5" id="KW-1185">Reference proteome</keyword>
<evidence type="ECO:0000313" key="2">
    <source>
        <dbReference type="EMBL" id="GEN25410.1"/>
    </source>
</evidence>
<dbReference type="InterPro" id="IPR015927">
    <property type="entry name" value="Peptidase_S24_S26A/B/C"/>
</dbReference>
<reference evidence="2 5" key="2">
    <citation type="submission" date="2019-07" db="EMBL/GenBank/DDBJ databases">
        <title>Whole genome shotgun sequence of Halomonas cupida NBRC 102219.</title>
        <authorList>
            <person name="Hosoyama A."/>
            <person name="Uohara A."/>
            <person name="Ohji S."/>
            <person name="Ichikawa N."/>
        </authorList>
    </citation>
    <scope>NUCLEOTIDE SEQUENCE [LARGE SCALE GENOMIC DNA]</scope>
    <source>
        <strain evidence="2 5">NBRC 102219</strain>
    </source>
</reference>
<accession>A0A1M7KGJ3</accession>
<dbReference type="OrthoDB" id="6168027at2"/>